<evidence type="ECO:0000313" key="5">
    <source>
        <dbReference type="Proteomes" id="UP000624701"/>
    </source>
</evidence>
<dbReference type="Proteomes" id="UP000624701">
    <property type="component" value="Unassembled WGS sequence"/>
</dbReference>
<dbReference type="Pfam" id="PF01464">
    <property type="entry name" value="SLT"/>
    <property type="match status" value="1"/>
</dbReference>
<evidence type="ECO:0000256" key="2">
    <source>
        <dbReference type="SAM" id="Phobius"/>
    </source>
</evidence>
<feature type="transmembrane region" description="Helical" evidence="2">
    <location>
        <begin position="7"/>
        <end position="24"/>
    </location>
</feature>
<gene>
    <name evidence="4" type="ORF">GCM10011444_22330</name>
</gene>
<dbReference type="PANTHER" id="PTHR37423:SF2">
    <property type="entry name" value="MEMBRANE-BOUND LYTIC MUREIN TRANSGLYCOSYLASE C"/>
    <property type="match status" value="1"/>
</dbReference>
<keyword evidence="2" id="KW-1133">Transmembrane helix</keyword>
<dbReference type="InterPro" id="IPR023346">
    <property type="entry name" value="Lysozyme-like_dom_sf"/>
</dbReference>
<protein>
    <submittedName>
        <fullName evidence="4">Murein transglycosylase</fullName>
    </submittedName>
</protein>
<keyword evidence="2" id="KW-0812">Transmembrane</keyword>
<organism evidence="4 5">
    <name type="scientific">Winogradskyella haliclonae</name>
    <dbReference type="NCBI Taxonomy" id="2048558"/>
    <lineage>
        <taxon>Bacteria</taxon>
        <taxon>Pseudomonadati</taxon>
        <taxon>Bacteroidota</taxon>
        <taxon>Flavobacteriia</taxon>
        <taxon>Flavobacteriales</taxon>
        <taxon>Flavobacteriaceae</taxon>
        <taxon>Winogradskyella</taxon>
    </lineage>
</organism>
<evidence type="ECO:0000256" key="1">
    <source>
        <dbReference type="ARBA" id="ARBA00007734"/>
    </source>
</evidence>
<name>A0ABQ2C0N1_9FLAO</name>
<comment type="similarity">
    <text evidence="1">Belongs to the transglycosylase Slt family.</text>
</comment>
<feature type="domain" description="Transglycosylase SLT" evidence="3">
    <location>
        <begin position="111"/>
        <end position="204"/>
    </location>
</feature>
<sequence>MKIIKNILSAIGLVAVSGFFIFGMQKAPTDEVMIEKKAPLVNDYNVYALEMPEDLNFAGESVPIENPDIYERMDRELLVNTYWQSNGLLLLKRAQKYFPVLEPLLEKHGIPEDFKFLALAESGFIDETSSAGAAGMWHFMRETGKEYGLEINKNVDERYHIEKSTKVAAEYLKKAKERFGSWTLAAASYNAGIYGVSKRLKAQQVDSYYDALLPDETERYVFRILALKEIMNNPSKYGFNFNKNDLYNHIPTYKVEVDTAVTDFAQFAKRFGINYKILKIHNPWLREKHLNNKSRKLYTVEIPKEGYYK</sequence>
<dbReference type="InterPro" id="IPR008258">
    <property type="entry name" value="Transglycosylase_SLT_dom_1"/>
</dbReference>
<proteinExistence type="inferred from homology"/>
<dbReference type="Gene3D" id="1.10.530.10">
    <property type="match status" value="1"/>
</dbReference>
<comment type="caution">
    <text evidence="4">The sequence shown here is derived from an EMBL/GenBank/DDBJ whole genome shotgun (WGS) entry which is preliminary data.</text>
</comment>
<dbReference type="PANTHER" id="PTHR37423">
    <property type="entry name" value="SOLUBLE LYTIC MUREIN TRANSGLYCOSYLASE-RELATED"/>
    <property type="match status" value="1"/>
</dbReference>
<evidence type="ECO:0000313" key="4">
    <source>
        <dbReference type="EMBL" id="GGI57924.1"/>
    </source>
</evidence>
<dbReference type="EMBL" id="BMDQ01000003">
    <property type="protein sequence ID" value="GGI57924.1"/>
    <property type="molecule type" value="Genomic_DNA"/>
</dbReference>
<dbReference type="SUPFAM" id="SSF53955">
    <property type="entry name" value="Lysozyme-like"/>
    <property type="match status" value="1"/>
</dbReference>
<evidence type="ECO:0000259" key="3">
    <source>
        <dbReference type="Pfam" id="PF01464"/>
    </source>
</evidence>
<dbReference type="CDD" id="cd16894">
    <property type="entry name" value="MltD-like"/>
    <property type="match status" value="1"/>
</dbReference>
<accession>A0ABQ2C0N1</accession>
<reference evidence="5" key="1">
    <citation type="journal article" date="2019" name="Int. J. Syst. Evol. Microbiol.">
        <title>The Global Catalogue of Microorganisms (GCM) 10K type strain sequencing project: providing services to taxonomists for standard genome sequencing and annotation.</title>
        <authorList>
            <consortium name="The Broad Institute Genomics Platform"/>
            <consortium name="The Broad Institute Genome Sequencing Center for Infectious Disease"/>
            <person name="Wu L."/>
            <person name="Ma J."/>
        </authorList>
    </citation>
    <scope>NUCLEOTIDE SEQUENCE [LARGE SCALE GENOMIC DNA]</scope>
    <source>
        <strain evidence="5">CCM 8681</strain>
    </source>
</reference>
<keyword evidence="2" id="KW-0472">Membrane</keyword>
<dbReference type="RefSeq" id="WP_188374841.1">
    <property type="nucleotide sequence ID" value="NZ_BMDQ01000003.1"/>
</dbReference>
<keyword evidence="5" id="KW-1185">Reference proteome</keyword>